<dbReference type="EMBL" id="ML179159">
    <property type="protein sequence ID" value="THU97243.1"/>
    <property type="molecule type" value="Genomic_DNA"/>
</dbReference>
<feature type="non-terminal residue" evidence="1">
    <location>
        <position position="1"/>
    </location>
</feature>
<protein>
    <submittedName>
        <fullName evidence="1">Uncharacterized protein</fullName>
    </submittedName>
</protein>
<evidence type="ECO:0000313" key="2">
    <source>
        <dbReference type="Proteomes" id="UP000297245"/>
    </source>
</evidence>
<accession>A0A4S8M660</accession>
<evidence type="ECO:0000313" key="1">
    <source>
        <dbReference type="EMBL" id="THU97243.1"/>
    </source>
</evidence>
<organism evidence="1 2">
    <name type="scientific">Dendrothele bispora (strain CBS 962.96)</name>
    <dbReference type="NCBI Taxonomy" id="1314807"/>
    <lineage>
        <taxon>Eukaryota</taxon>
        <taxon>Fungi</taxon>
        <taxon>Dikarya</taxon>
        <taxon>Basidiomycota</taxon>
        <taxon>Agaricomycotina</taxon>
        <taxon>Agaricomycetes</taxon>
        <taxon>Agaricomycetidae</taxon>
        <taxon>Agaricales</taxon>
        <taxon>Agaricales incertae sedis</taxon>
        <taxon>Dendrothele</taxon>
    </lineage>
</organism>
<dbReference type="AlphaFoldDB" id="A0A4S8M660"/>
<reference evidence="1 2" key="1">
    <citation type="journal article" date="2019" name="Nat. Ecol. Evol.">
        <title>Megaphylogeny resolves global patterns of mushroom evolution.</title>
        <authorList>
            <person name="Varga T."/>
            <person name="Krizsan K."/>
            <person name="Foldi C."/>
            <person name="Dima B."/>
            <person name="Sanchez-Garcia M."/>
            <person name="Sanchez-Ramirez S."/>
            <person name="Szollosi G.J."/>
            <person name="Szarkandi J.G."/>
            <person name="Papp V."/>
            <person name="Albert L."/>
            <person name="Andreopoulos W."/>
            <person name="Angelini C."/>
            <person name="Antonin V."/>
            <person name="Barry K.W."/>
            <person name="Bougher N.L."/>
            <person name="Buchanan P."/>
            <person name="Buyck B."/>
            <person name="Bense V."/>
            <person name="Catcheside P."/>
            <person name="Chovatia M."/>
            <person name="Cooper J."/>
            <person name="Damon W."/>
            <person name="Desjardin D."/>
            <person name="Finy P."/>
            <person name="Geml J."/>
            <person name="Haridas S."/>
            <person name="Hughes K."/>
            <person name="Justo A."/>
            <person name="Karasinski D."/>
            <person name="Kautmanova I."/>
            <person name="Kiss B."/>
            <person name="Kocsube S."/>
            <person name="Kotiranta H."/>
            <person name="LaButti K.M."/>
            <person name="Lechner B.E."/>
            <person name="Liimatainen K."/>
            <person name="Lipzen A."/>
            <person name="Lukacs Z."/>
            <person name="Mihaltcheva S."/>
            <person name="Morgado L.N."/>
            <person name="Niskanen T."/>
            <person name="Noordeloos M.E."/>
            <person name="Ohm R.A."/>
            <person name="Ortiz-Santana B."/>
            <person name="Ovrebo C."/>
            <person name="Racz N."/>
            <person name="Riley R."/>
            <person name="Savchenko A."/>
            <person name="Shiryaev A."/>
            <person name="Soop K."/>
            <person name="Spirin V."/>
            <person name="Szebenyi C."/>
            <person name="Tomsovsky M."/>
            <person name="Tulloss R.E."/>
            <person name="Uehling J."/>
            <person name="Grigoriev I.V."/>
            <person name="Vagvolgyi C."/>
            <person name="Papp T."/>
            <person name="Martin F.M."/>
            <person name="Miettinen O."/>
            <person name="Hibbett D.S."/>
            <person name="Nagy L.G."/>
        </authorList>
    </citation>
    <scope>NUCLEOTIDE SEQUENCE [LARGE SCALE GENOMIC DNA]</scope>
    <source>
        <strain evidence="1 2">CBS 962.96</strain>
    </source>
</reference>
<sequence length="93" mass="11199">STVYKVNYLRAQARWQRWAEELILVKREMEWQVNWFENRKRSWLKRSTRGGLSRGGRAYALKEANRWGAFAERSRRYFADNADIKIENNCGRA</sequence>
<keyword evidence="2" id="KW-1185">Reference proteome</keyword>
<gene>
    <name evidence="1" type="ORF">K435DRAFT_662989</name>
</gene>
<proteinExistence type="predicted"/>
<dbReference type="OrthoDB" id="3265433at2759"/>
<name>A0A4S8M660_DENBC</name>
<dbReference type="Proteomes" id="UP000297245">
    <property type="component" value="Unassembled WGS sequence"/>
</dbReference>